<comment type="caution">
    <text evidence="15">The sequence shown here is derived from an EMBL/GenBank/DDBJ whole genome shotgun (WGS) entry which is preliminary data.</text>
</comment>
<feature type="compositionally biased region" description="Pro residues" evidence="10">
    <location>
        <begin position="1"/>
        <end position="10"/>
    </location>
</feature>
<feature type="binding site" evidence="8">
    <location>
        <position position="588"/>
    </location>
    <ligand>
        <name>Zn(2+)</name>
        <dbReference type="ChEBI" id="CHEBI:29105"/>
        <note>catalytic</note>
    </ligand>
</feature>
<dbReference type="Pfam" id="PF17900">
    <property type="entry name" value="Peptidase_M1_N"/>
    <property type="match status" value="1"/>
</dbReference>
<dbReference type="InterPro" id="IPR050344">
    <property type="entry name" value="Peptidase_M1_aminopeptidases"/>
</dbReference>
<feature type="transmembrane region" description="Helical" evidence="11">
    <location>
        <begin position="82"/>
        <end position="102"/>
    </location>
</feature>
<feature type="region of interest" description="Disordered" evidence="10">
    <location>
        <begin position="1"/>
        <end position="36"/>
    </location>
</feature>
<dbReference type="Pfam" id="PF01433">
    <property type="entry name" value="Peptidase_M1"/>
    <property type="match status" value="1"/>
</dbReference>
<feature type="compositionally biased region" description="Low complexity" evidence="10">
    <location>
        <begin position="115"/>
        <end position="137"/>
    </location>
</feature>
<dbReference type="PRINTS" id="PR00756">
    <property type="entry name" value="ALADIPTASE"/>
</dbReference>
<evidence type="ECO:0000256" key="2">
    <source>
        <dbReference type="ARBA" id="ARBA00022670"/>
    </source>
</evidence>
<dbReference type="Pfam" id="PF11838">
    <property type="entry name" value="ERAP1_C"/>
    <property type="match status" value="1"/>
</dbReference>
<feature type="site" description="Transition state stabilizer" evidence="9">
    <location>
        <position position="659"/>
    </location>
</feature>
<keyword evidence="3 8" id="KW-0479">Metal-binding</keyword>
<proteinExistence type="inferred from homology"/>
<dbReference type="SUPFAM" id="SSF55486">
    <property type="entry name" value="Metalloproteases ('zincins'), catalytic domain"/>
    <property type="match status" value="1"/>
</dbReference>
<evidence type="ECO:0000259" key="13">
    <source>
        <dbReference type="Pfam" id="PF11838"/>
    </source>
</evidence>
<keyword evidence="11" id="KW-0812">Transmembrane</keyword>
<feature type="compositionally biased region" description="Pro residues" evidence="10">
    <location>
        <begin position="691"/>
        <end position="701"/>
    </location>
</feature>
<dbReference type="PANTHER" id="PTHR11533">
    <property type="entry name" value="PROTEASE M1 ZINC METALLOPROTEASE"/>
    <property type="match status" value="1"/>
</dbReference>
<name>A0A507FNQ1_9FUNG</name>
<evidence type="ECO:0000313" key="16">
    <source>
        <dbReference type="Proteomes" id="UP000320333"/>
    </source>
</evidence>
<dbReference type="Gene3D" id="1.25.50.20">
    <property type="match status" value="1"/>
</dbReference>
<dbReference type="CDD" id="cd09601">
    <property type="entry name" value="M1_APN-Q_like"/>
    <property type="match status" value="1"/>
</dbReference>
<dbReference type="STRING" id="246404.A0A507FNQ1"/>
<evidence type="ECO:0000256" key="3">
    <source>
        <dbReference type="ARBA" id="ARBA00022723"/>
    </source>
</evidence>
<evidence type="ECO:0000256" key="10">
    <source>
        <dbReference type="SAM" id="MobiDB-lite"/>
    </source>
</evidence>
<keyword evidence="11" id="KW-0472">Membrane</keyword>
<dbReference type="OrthoDB" id="10031169at2759"/>
<feature type="region of interest" description="Disordered" evidence="10">
    <location>
        <begin position="105"/>
        <end position="138"/>
    </location>
</feature>
<evidence type="ECO:0000256" key="11">
    <source>
        <dbReference type="SAM" id="Phobius"/>
    </source>
</evidence>
<evidence type="ECO:0000256" key="7">
    <source>
        <dbReference type="PIRSR" id="PIRSR634016-1"/>
    </source>
</evidence>
<dbReference type="Proteomes" id="UP000320333">
    <property type="component" value="Unassembled WGS sequence"/>
</dbReference>
<comment type="similarity">
    <text evidence="1">Belongs to the peptidase M1 family.</text>
</comment>
<dbReference type="AlphaFoldDB" id="A0A507FNQ1"/>
<dbReference type="GO" id="GO:0043171">
    <property type="term" value="P:peptide catabolic process"/>
    <property type="evidence" value="ECO:0007669"/>
    <property type="project" value="TreeGrafter"/>
</dbReference>
<organism evidence="15 16">
    <name type="scientific">Chytriomyces confervae</name>
    <dbReference type="NCBI Taxonomy" id="246404"/>
    <lineage>
        <taxon>Eukaryota</taxon>
        <taxon>Fungi</taxon>
        <taxon>Fungi incertae sedis</taxon>
        <taxon>Chytridiomycota</taxon>
        <taxon>Chytridiomycota incertae sedis</taxon>
        <taxon>Chytridiomycetes</taxon>
        <taxon>Chytridiales</taxon>
        <taxon>Chytriomycetaceae</taxon>
        <taxon>Chytriomyces</taxon>
    </lineage>
</organism>
<dbReference type="InterPro" id="IPR042097">
    <property type="entry name" value="Aminopeptidase_N-like_N_sf"/>
</dbReference>
<dbReference type="InterPro" id="IPR027268">
    <property type="entry name" value="Peptidase_M4/M1_CTD_sf"/>
</dbReference>
<feature type="domain" description="ERAP1-like C-terminal" evidence="13">
    <location>
        <begin position="838"/>
        <end position="1013"/>
    </location>
</feature>
<dbReference type="SUPFAM" id="SSF63737">
    <property type="entry name" value="Leukotriene A4 hydrolase N-terminal domain"/>
    <property type="match status" value="1"/>
</dbReference>
<evidence type="ECO:0000256" key="4">
    <source>
        <dbReference type="ARBA" id="ARBA00022801"/>
    </source>
</evidence>
<keyword evidence="6" id="KW-0482">Metalloprotease</keyword>
<feature type="domain" description="Aminopeptidase N-like N-terminal" evidence="14">
    <location>
        <begin position="148"/>
        <end position="395"/>
    </location>
</feature>
<keyword evidence="4" id="KW-0378">Hydrolase</keyword>
<feature type="binding site" evidence="8">
    <location>
        <position position="569"/>
    </location>
    <ligand>
        <name>Zn(2+)</name>
        <dbReference type="ChEBI" id="CHEBI:29105"/>
        <note>catalytic</note>
    </ligand>
</feature>
<keyword evidence="11" id="KW-1133">Transmembrane helix</keyword>
<feature type="region of interest" description="Disordered" evidence="10">
    <location>
        <begin position="677"/>
        <end position="704"/>
    </location>
</feature>
<evidence type="ECO:0000256" key="6">
    <source>
        <dbReference type="ARBA" id="ARBA00023049"/>
    </source>
</evidence>
<feature type="compositionally biased region" description="Polar residues" evidence="10">
    <location>
        <begin position="16"/>
        <end position="36"/>
    </location>
</feature>
<dbReference type="InterPro" id="IPR034016">
    <property type="entry name" value="M1_APN-typ"/>
</dbReference>
<dbReference type="GO" id="GO:0008270">
    <property type="term" value="F:zinc ion binding"/>
    <property type="evidence" value="ECO:0007669"/>
    <property type="project" value="InterPro"/>
</dbReference>
<feature type="active site" description="Proton acceptor" evidence="7">
    <location>
        <position position="566"/>
    </location>
</feature>
<dbReference type="InterPro" id="IPR014782">
    <property type="entry name" value="Peptidase_M1_dom"/>
</dbReference>
<dbReference type="GO" id="GO:0006508">
    <property type="term" value="P:proteolysis"/>
    <property type="evidence" value="ECO:0007669"/>
    <property type="project" value="UniProtKB-KW"/>
</dbReference>
<dbReference type="GO" id="GO:0016020">
    <property type="term" value="C:membrane"/>
    <property type="evidence" value="ECO:0007669"/>
    <property type="project" value="TreeGrafter"/>
</dbReference>
<keyword evidence="16" id="KW-1185">Reference proteome</keyword>
<dbReference type="InterPro" id="IPR045357">
    <property type="entry name" value="Aminopeptidase_N-like_N"/>
</dbReference>
<dbReference type="InterPro" id="IPR024571">
    <property type="entry name" value="ERAP1-like_C_dom"/>
</dbReference>
<comment type="cofactor">
    <cofactor evidence="8">
        <name>Zn(2+)</name>
        <dbReference type="ChEBI" id="CHEBI:29105"/>
    </cofactor>
    <text evidence="8">Binds 1 zinc ion per subunit.</text>
</comment>
<dbReference type="PANTHER" id="PTHR11533:SF299">
    <property type="entry name" value="AMINOPEPTIDASE"/>
    <property type="match status" value="1"/>
</dbReference>
<feature type="domain" description="Peptidase M1 membrane alanine aminopeptidase" evidence="12">
    <location>
        <begin position="471"/>
        <end position="675"/>
    </location>
</feature>
<feature type="binding site" evidence="8">
    <location>
        <position position="565"/>
    </location>
    <ligand>
        <name>Zn(2+)</name>
        <dbReference type="ChEBI" id="CHEBI:29105"/>
        <note>catalytic</note>
    </ligand>
</feature>
<dbReference type="Gene3D" id="2.60.40.1730">
    <property type="entry name" value="tricorn interacting facor f3 domain"/>
    <property type="match status" value="1"/>
</dbReference>
<dbReference type="GO" id="GO:0070006">
    <property type="term" value="F:metalloaminopeptidase activity"/>
    <property type="evidence" value="ECO:0007669"/>
    <property type="project" value="TreeGrafter"/>
</dbReference>
<evidence type="ECO:0000256" key="9">
    <source>
        <dbReference type="PIRSR" id="PIRSR634016-4"/>
    </source>
</evidence>
<dbReference type="Gene3D" id="1.10.390.10">
    <property type="entry name" value="Neutral Protease Domain 2"/>
    <property type="match status" value="1"/>
</dbReference>
<dbReference type="GO" id="GO:0005615">
    <property type="term" value="C:extracellular space"/>
    <property type="evidence" value="ECO:0007669"/>
    <property type="project" value="TreeGrafter"/>
</dbReference>
<dbReference type="GO" id="GO:0042277">
    <property type="term" value="F:peptide binding"/>
    <property type="evidence" value="ECO:0007669"/>
    <property type="project" value="TreeGrafter"/>
</dbReference>
<gene>
    <name evidence="15" type="ORF">CcCBS67573_g01806</name>
</gene>
<evidence type="ECO:0000313" key="15">
    <source>
        <dbReference type="EMBL" id="TPX76956.1"/>
    </source>
</evidence>
<dbReference type="InterPro" id="IPR001930">
    <property type="entry name" value="Peptidase_M1"/>
</dbReference>
<sequence>MAHQQPPPPEHLARAQPQQRRNLASPHNFTPANGAQSQFVSIRSITGTDTDTVDEPVSMYTLLYRSLSQCLQPRMASRVARAAPSFAAFLIVAIVLAVFASVRRSPTVPQPPRPSNTAPTPTSTPTSTSAPHPTQTPFAYRLDSHVTPERYALSLTIDPAQDLFAGSVAIHLRASNTLSNNVTLHSLGLHFSSLNVSLFNAPASLISPERERDTHQLNGDCVAKDSTIAEIHNCIFSQAANSDFESNSDSTTPTALHPSDLLFNAVNDQVTIIFPRSIAPPASSNSLLILVITYTGPIGYRTKRGFFKSPIPSASSKLKQKYITATHFEPLSARRAFPCFDEPAFKSQFSVVIAAPKGNTVVSNTKVVEVVALPWVDEWYVWKFEDLKVPMSNYLVAWGVGQVQALEVKLDAVDNSDSSRLDMDTDDATLLPQSSAGSAANHGFRAHGGERGSILIRAFVYDGVPLDDVRFSLKVAADSVLHYEQLFGTPYPLSKLDLWPMPDFSGEAMENWGLCIFASAGLFVKTHDIFPKSSALQAATLAPDANFTIISDPDHQIYVSNLVSHEIAHQWLGDLVTMRWWNDLFLNEGFAEWAQYSGTQSSFSEWNLTAEAFFEMEHISVFERESGSGPIGLTRGTGLKEEDVSRDGDVTRMFDDTTYAKGASIIRMFDSWLDDAEPNPPPKRSLNDTKPPAPAPPPPNAPKFTCSPWCRVVRNYLKKNAYAAVDAKALYNAIDKEDPSGLMGAAMKGWIEKPGVPVVWVGDDGAVRQERFSGWKETAEDDDVAAAGGKGDSKGWFVSFKYEYIDVNGTVGRTGVVNSLVTETGLLRLRGEQDESRFMLANKGRFGLYLFKPTGQDMSLMAKLLATSHETLEPIDRAGLVSDMISLTLANYILPNESFPILRYLKAERHPSVWRAAIPGLTKLMRTMELHESYPKILKFLRQIVFPAADAAEWWPDCKTNGTGSTNTPNDFHQRQLRATILPFALRLNHPKVTSKSLDVFDKWLKAAYTANARKPLPRVKPPCFQVVEDDDVIWRLMYESAVMDDAWANVPVLQNASLHGLPGDIGSDRLLPLLVSPHAVHWKMALSFGGSLEEFYTTRRKFNGPGIRPKGLFSARSWFEKLDATLDRGSQGALEFAWDVLRWGRFGSSGSIWETLTKNDAMDADDSIEALVGAGWKDGVIWREAAAAVKELEAVRGGKEMHLVNALRRGFVRADYASRFLVVADFSFLDGF</sequence>
<dbReference type="EMBL" id="QEAP01000032">
    <property type="protein sequence ID" value="TPX76956.1"/>
    <property type="molecule type" value="Genomic_DNA"/>
</dbReference>
<evidence type="ECO:0000256" key="1">
    <source>
        <dbReference type="ARBA" id="ARBA00010136"/>
    </source>
</evidence>
<evidence type="ECO:0000259" key="12">
    <source>
        <dbReference type="Pfam" id="PF01433"/>
    </source>
</evidence>
<evidence type="ECO:0008006" key="17">
    <source>
        <dbReference type="Google" id="ProtNLM"/>
    </source>
</evidence>
<reference evidence="15 16" key="1">
    <citation type="journal article" date="2019" name="Sci. Rep.">
        <title>Comparative genomics of chytrid fungi reveal insights into the obligate biotrophic and pathogenic lifestyle of Synchytrium endobioticum.</title>
        <authorList>
            <person name="van de Vossenberg B.T.L.H."/>
            <person name="Warris S."/>
            <person name="Nguyen H.D.T."/>
            <person name="van Gent-Pelzer M.P.E."/>
            <person name="Joly D.L."/>
            <person name="van de Geest H.C."/>
            <person name="Bonants P.J.M."/>
            <person name="Smith D.S."/>
            <person name="Levesque C.A."/>
            <person name="van der Lee T.A.J."/>
        </authorList>
    </citation>
    <scope>NUCLEOTIDE SEQUENCE [LARGE SCALE GENOMIC DNA]</scope>
    <source>
        <strain evidence="15 16">CBS 675.73</strain>
    </source>
</reference>
<evidence type="ECO:0000259" key="14">
    <source>
        <dbReference type="Pfam" id="PF17900"/>
    </source>
</evidence>
<accession>A0A507FNQ1</accession>
<keyword evidence="5 8" id="KW-0862">Zinc</keyword>
<keyword evidence="2" id="KW-0645">Protease</keyword>
<protein>
    <recommendedName>
        <fullName evidence="17">Aminopeptidase</fullName>
    </recommendedName>
</protein>
<evidence type="ECO:0000256" key="5">
    <source>
        <dbReference type="ARBA" id="ARBA00022833"/>
    </source>
</evidence>
<dbReference type="GO" id="GO:0005737">
    <property type="term" value="C:cytoplasm"/>
    <property type="evidence" value="ECO:0007669"/>
    <property type="project" value="TreeGrafter"/>
</dbReference>
<evidence type="ECO:0000256" key="8">
    <source>
        <dbReference type="PIRSR" id="PIRSR634016-3"/>
    </source>
</evidence>